<organism evidence="1 2">
    <name type="scientific">Plasmodium vivax India VII</name>
    <dbReference type="NCBI Taxonomy" id="1077284"/>
    <lineage>
        <taxon>Eukaryota</taxon>
        <taxon>Sar</taxon>
        <taxon>Alveolata</taxon>
        <taxon>Apicomplexa</taxon>
        <taxon>Aconoidasida</taxon>
        <taxon>Haemosporida</taxon>
        <taxon>Plasmodiidae</taxon>
        <taxon>Plasmodium</taxon>
        <taxon>Plasmodium (Plasmodium)</taxon>
    </lineage>
</organism>
<dbReference type="SUPFAM" id="SSF102645">
    <property type="entry name" value="CoaB-like"/>
    <property type="match status" value="1"/>
</dbReference>
<dbReference type="AlphaFoldDB" id="A0A0J9SI47"/>
<name>A0A0J9SI47_PLAVI</name>
<dbReference type="Gene3D" id="3.40.50.10300">
    <property type="entry name" value="CoaB-like"/>
    <property type="match status" value="1"/>
</dbReference>
<sequence>MECLAEHPEFFAGELRPNDLSDVLKKIQSELLREEASQIILITSGGTKVPVEKVPIRHVENFSTGKRGAHMCEYFLKKNKKVIFLHRRGSFMPFECHLRCAARMDTVRVVDGHVTLNLSEEETNAVVNDAKSYEQFRQNLLCIPFESIFDYGFYLTAICDLLNEDWRGRQIGDTTPEEVKPNGASPLPHLIILSAAVSDFYIPYAELSSNKINSETNVTFSLRMQLAPKFYKLTRKYFPLLNFCMFKLEDDEQALLNKSSERIRFADILVANLLHERYNSVFIFTGRDHFFKLTASNESERIEDAICRYICEHFGMAAAGQ</sequence>
<protein>
    <submittedName>
        <fullName evidence="1">Uncharacterized protein</fullName>
    </submittedName>
</protein>
<dbReference type="OrthoDB" id="70224at2759"/>
<dbReference type="Proteomes" id="UP000053562">
    <property type="component" value="Unassembled WGS sequence"/>
</dbReference>
<proteinExistence type="predicted"/>
<dbReference type="EMBL" id="KQ234166">
    <property type="protein sequence ID" value="KMZ82685.1"/>
    <property type="molecule type" value="Genomic_DNA"/>
</dbReference>
<dbReference type="InterPro" id="IPR035929">
    <property type="entry name" value="CoaB-like_sf"/>
</dbReference>
<accession>A0A0J9SI47</accession>
<reference evidence="1 2" key="1">
    <citation type="submission" date="2011-08" db="EMBL/GenBank/DDBJ databases">
        <title>The Genome Sequence of Plasmodium vivax India VII.</title>
        <authorList>
            <consortium name="The Broad Institute Genome Sequencing Platform"/>
            <consortium name="The Broad Institute Genome Sequencing Center for Infectious Disease"/>
            <person name="Neafsey D."/>
            <person name="Carlton J."/>
            <person name="Barnwell J."/>
            <person name="Collins W."/>
            <person name="Escalante A."/>
            <person name="Mullikin J."/>
            <person name="Saul A."/>
            <person name="Guigo R."/>
            <person name="Camara F."/>
            <person name="Young S.K."/>
            <person name="Zeng Q."/>
            <person name="Gargeya S."/>
            <person name="Fitzgerald M."/>
            <person name="Haas B."/>
            <person name="Abouelleil A."/>
            <person name="Alvarado L."/>
            <person name="Arachchi H.M."/>
            <person name="Berlin A."/>
            <person name="Brown A."/>
            <person name="Chapman S.B."/>
            <person name="Chen Z."/>
            <person name="Dunbar C."/>
            <person name="Freedman E."/>
            <person name="Gearin G."/>
            <person name="Gellesch M."/>
            <person name="Goldberg J."/>
            <person name="Griggs A."/>
            <person name="Gujja S."/>
            <person name="Heiman D."/>
            <person name="Howarth C."/>
            <person name="Larson L."/>
            <person name="Lui A."/>
            <person name="MacDonald P.J.P."/>
            <person name="Montmayeur A."/>
            <person name="Murphy C."/>
            <person name="Neiman D."/>
            <person name="Pearson M."/>
            <person name="Priest M."/>
            <person name="Roberts A."/>
            <person name="Saif S."/>
            <person name="Shea T."/>
            <person name="Shenoy N."/>
            <person name="Sisk P."/>
            <person name="Stolte C."/>
            <person name="Sykes S."/>
            <person name="Wortman J."/>
            <person name="Nusbaum C."/>
            <person name="Birren B."/>
        </authorList>
    </citation>
    <scope>NUCLEOTIDE SEQUENCE [LARGE SCALE GENOMIC DNA]</scope>
    <source>
        <strain evidence="1 2">India VII</strain>
    </source>
</reference>
<evidence type="ECO:0000313" key="2">
    <source>
        <dbReference type="Proteomes" id="UP000053562"/>
    </source>
</evidence>
<evidence type="ECO:0000313" key="1">
    <source>
        <dbReference type="EMBL" id="KMZ82685.1"/>
    </source>
</evidence>
<gene>
    <name evidence="1" type="ORF">PVIIG_02470</name>
</gene>